<dbReference type="InterPro" id="IPR004372">
    <property type="entry name" value="Ac/propionate_kinase"/>
</dbReference>
<name>A0ABW5H673_9PSEU</name>
<keyword evidence="6" id="KW-0479">Metal-binding</keyword>
<evidence type="ECO:0000256" key="1">
    <source>
        <dbReference type="ARBA" id="ARBA00008748"/>
    </source>
</evidence>
<feature type="active site" description="Proton donor/acceptor" evidence="6">
    <location>
        <position position="109"/>
    </location>
</feature>
<keyword evidence="6" id="KW-0460">Magnesium</keyword>
<dbReference type="InterPro" id="IPR023865">
    <property type="entry name" value="Aliphatic_acid_kinase_CS"/>
</dbReference>
<evidence type="ECO:0000256" key="7">
    <source>
        <dbReference type="RuleBase" id="RU003835"/>
    </source>
</evidence>
<dbReference type="PROSITE" id="PS01075">
    <property type="entry name" value="ACETATE_KINASE_1"/>
    <property type="match status" value="1"/>
</dbReference>
<dbReference type="PANTHER" id="PTHR21060:SF15">
    <property type="entry name" value="ACETATE KINASE-RELATED"/>
    <property type="match status" value="1"/>
</dbReference>
<dbReference type="HAMAP" id="MF_00020">
    <property type="entry name" value="Acetate_kinase"/>
    <property type="match status" value="1"/>
</dbReference>
<evidence type="ECO:0000256" key="5">
    <source>
        <dbReference type="ARBA" id="ARBA00022840"/>
    </source>
</evidence>
<evidence type="ECO:0000256" key="6">
    <source>
        <dbReference type="HAMAP-Rule" id="MF_00020"/>
    </source>
</evidence>
<protein>
    <recommendedName>
        <fullName evidence="6">Acetate kinase</fullName>
        <ecNumber evidence="6">2.7.2.1</ecNumber>
    </recommendedName>
    <alternativeName>
        <fullName evidence="6">Acetokinase</fullName>
    </alternativeName>
</protein>
<dbReference type="PRINTS" id="PR00471">
    <property type="entry name" value="ACETATEKNASE"/>
</dbReference>
<organism evidence="8 9">
    <name type="scientific">Amycolatopsis silviterrae</name>
    <dbReference type="NCBI Taxonomy" id="1656914"/>
    <lineage>
        <taxon>Bacteria</taxon>
        <taxon>Bacillati</taxon>
        <taxon>Actinomycetota</taxon>
        <taxon>Actinomycetes</taxon>
        <taxon>Pseudonocardiales</taxon>
        <taxon>Pseudonocardiaceae</taxon>
        <taxon>Amycolatopsis</taxon>
    </lineage>
</organism>
<dbReference type="PROSITE" id="PS01076">
    <property type="entry name" value="ACETATE_KINASE_2"/>
    <property type="match status" value="1"/>
</dbReference>
<keyword evidence="3 6" id="KW-0547">Nucleotide-binding</keyword>
<keyword evidence="9" id="KW-1185">Reference proteome</keyword>
<comment type="pathway">
    <text evidence="6">Metabolic intermediate biosynthesis; acetyl-CoA biosynthesis; acetyl-CoA from acetate: step 1/2.</text>
</comment>
<keyword evidence="6" id="KW-0963">Cytoplasm</keyword>
<comment type="catalytic activity">
    <reaction evidence="6">
        <text>acetate + ATP = acetyl phosphate + ADP</text>
        <dbReference type="Rhea" id="RHEA:11352"/>
        <dbReference type="ChEBI" id="CHEBI:22191"/>
        <dbReference type="ChEBI" id="CHEBI:30089"/>
        <dbReference type="ChEBI" id="CHEBI:30616"/>
        <dbReference type="ChEBI" id="CHEBI:456216"/>
        <dbReference type="EC" id="2.7.2.1"/>
    </reaction>
</comment>
<comment type="function">
    <text evidence="6">Catalyzes the formation of acetyl phosphate from acetate and ATP. Can also catalyze the reverse reaction.</text>
</comment>
<feature type="site" description="Transition state stabilizer" evidence="6">
    <location>
        <position position="141"/>
    </location>
</feature>
<dbReference type="Proteomes" id="UP001597483">
    <property type="component" value="Unassembled WGS sequence"/>
</dbReference>
<dbReference type="InterPro" id="IPR043129">
    <property type="entry name" value="ATPase_NBD"/>
</dbReference>
<accession>A0ABW5H673</accession>
<dbReference type="Gene3D" id="3.30.420.40">
    <property type="match status" value="2"/>
</dbReference>
<dbReference type="RefSeq" id="WP_378304471.1">
    <property type="nucleotide sequence ID" value="NZ_JBHUKS010000010.1"/>
</dbReference>
<evidence type="ECO:0000313" key="8">
    <source>
        <dbReference type="EMBL" id="MFD2468686.1"/>
    </source>
</evidence>
<comment type="subcellular location">
    <subcellularLocation>
        <location evidence="6">Cytoplasm</location>
    </subcellularLocation>
</comment>
<keyword evidence="2 6" id="KW-0808">Transferase</keyword>
<evidence type="ECO:0000256" key="3">
    <source>
        <dbReference type="ARBA" id="ARBA00022741"/>
    </source>
</evidence>
<dbReference type="PIRSF" id="PIRSF000722">
    <property type="entry name" value="Acetate_prop_kin"/>
    <property type="match status" value="1"/>
</dbReference>
<dbReference type="EMBL" id="JBHUKS010000010">
    <property type="protein sequence ID" value="MFD2468686.1"/>
    <property type="molecule type" value="Genomic_DNA"/>
</dbReference>
<keyword evidence="4 6" id="KW-0418">Kinase</keyword>
<evidence type="ECO:0000256" key="4">
    <source>
        <dbReference type="ARBA" id="ARBA00022777"/>
    </source>
</evidence>
<comment type="cofactor">
    <cofactor evidence="6">
        <name>Mg(2+)</name>
        <dbReference type="ChEBI" id="CHEBI:18420"/>
    </cofactor>
    <cofactor evidence="6">
        <name>Mn(2+)</name>
        <dbReference type="ChEBI" id="CHEBI:29035"/>
    </cofactor>
    <text evidence="6">Mg(2+). Can also accept Mn(2+).</text>
</comment>
<evidence type="ECO:0000313" key="9">
    <source>
        <dbReference type="Proteomes" id="UP001597483"/>
    </source>
</evidence>
<reference evidence="9" key="1">
    <citation type="journal article" date="2019" name="Int. J. Syst. Evol. Microbiol.">
        <title>The Global Catalogue of Microorganisms (GCM) 10K type strain sequencing project: providing services to taxonomists for standard genome sequencing and annotation.</title>
        <authorList>
            <consortium name="The Broad Institute Genomics Platform"/>
            <consortium name="The Broad Institute Genome Sequencing Center for Infectious Disease"/>
            <person name="Wu L."/>
            <person name="Ma J."/>
        </authorList>
    </citation>
    <scope>NUCLEOTIDE SEQUENCE [LARGE SCALE GENOMIC DNA]</scope>
    <source>
        <strain evidence="9">CGMCC 4.7641</strain>
    </source>
</reference>
<comment type="caution">
    <text evidence="8">The sequence shown here is derived from an EMBL/GenBank/DDBJ whole genome shotgun (WGS) entry which is preliminary data.</text>
</comment>
<feature type="binding site" evidence="6">
    <location>
        <begin position="169"/>
        <end position="173"/>
    </location>
    <ligand>
        <name>ATP</name>
        <dbReference type="ChEBI" id="CHEBI:30616"/>
    </ligand>
</feature>
<proteinExistence type="inferred from homology"/>
<gene>
    <name evidence="6" type="primary">ackA</name>
    <name evidence="8" type="ORF">ACFSVL_14940</name>
</gene>
<feature type="binding site" evidence="6">
    <location>
        <position position="53"/>
    </location>
    <ligand>
        <name>substrate</name>
    </ligand>
</feature>
<dbReference type="EC" id="2.7.2.1" evidence="6"/>
<dbReference type="PANTHER" id="PTHR21060">
    <property type="entry name" value="ACETATE KINASE"/>
    <property type="match status" value="1"/>
</dbReference>
<evidence type="ECO:0000256" key="2">
    <source>
        <dbReference type="ARBA" id="ARBA00022679"/>
    </source>
</evidence>
<comment type="similarity">
    <text evidence="1 6 7">Belongs to the acetokinase family.</text>
</comment>
<feature type="binding site" evidence="6">
    <location>
        <position position="343"/>
    </location>
    <ligand>
        <name>Mg(2+)</name>
        <dbReference type="ChEBI" id="CHEBI:18420"/>
    </ligand>
</feature>
<feature type="site" description="Transition state stabilizer" evidence="6">
    <location>
        <position position="202"/>
    </location>
</feature>
<dbReference type="InterPro" id="IPR000890">
    <property type="entry name" value="Aliphatic_acid_kin_short-chain"/>
</dbReference>
<keyword evidence="5 6" id="KW-0067">ATP-binding</keyword>
<comment type="subunit">
    <text evidence="6">Homodimer.</text>
</comment>
<dbReference type="SUPFAM" id="SSF53067">
    <property type="entry name" value="Actin-like ATPase domain"/>
    <property type="match status" value="2"/>
</dbReference>
<dbReference type="Pfam" id="PF00871">
    <property type="entry name" value="Acetate_kinase"/>
    <property type="match status" value="1"/>
</dbReference>
<comment type="caution">
    <text evidence="6">Lacks conserved residue(s) required for the propagation of feature annotation.</text>
</comment>
<dbReference type="GO" id="GO:0016301">
    <property type="term" value="F:kinase activity"/>
    <property type="evidence" value="ECO:0007669"/>
    <property type="project" value="UniProtKB-KW"/>
</dbReference>
<sequence>MRILTLNPGSSSLKAAVVHDGAAVGWAAWQSGLSGAVLDAVERWPVPDAVAVRFVHGGTQKAPVLVTDRLLAHLDRLVPLAPIHQPLSLEVAKQVRTLLPEVPVVACFDTAFHAGLPDPAAHYPLPREWTRQNRLRRYGFHGLSVQYAVHRTAELLRRPAEKLQLVCAHVGAGVSVTAVRGGRSVDTSMGFTPLEGPAMATRSGSIDPGLLLHVMKTAQMGPDELADALCLRSGLAGMSGTSGDLGEVRTAAAGGSADAALAVAVYVHRLRREIGAAAVSLDRLDALVFTGGVAEYQPETVAEVARGLGVLGLRVGPLMRSGADRAISADGSAAPVLVIRAREDLELARGAEAVLADLGNEVHRARAADRSEVR</sequence>